<name>A0AAD7RZJ3_9TELE</name>
<organism evidence="1 2">
    <name type="scientific">Aldrovandia affinis</name>
    <dbReference type="NCBI Taxonomy" id="143900"/>
    <lineage>
        <taxon>Eukaryota</taxon>
        <taxon>Metazoa</taxon>
        <taxon>Chordata</taxon>
        <taxon>Craniata</taxon>
        <taxon>Vertebrata</taxon>
        <taxon>Euteleostomi</taxon>
        <taxon>Actinopterygii</taxon>
        <taxon>Neopterygii</taxon>
        <taxon>Teleostei</taxon>
        <taxon>Notacanthiformes</taxon>
        <taxon>Halosauridae</taxon>
        <taxon>Aldrovandia</taxon>
    </lineage>
</organism>
<sequence>MWKALFISVRPSSSAVQGEASYTFPCFSELREPGPQRVERCGAGLEVVRGVQQCSKNTKKSPQCCNCVTAWCSVCSAVSPHHELV</sequence>
<dbReference type="EMBL" id="JAINUG010000152">
    <property type="protein sequence ID" value="KAJ8391881.1"/>
    <property type="molecule type" value="Genomic_DNA"/>
</dbReference>
<comment type="caution">
    <text evidence="1">The sequence shown here is derived from an EMBL/GenBank/DDBJ whole genome shotgun (WGS) entry which is preliminary data.</text>
</comment>
<proteinExistence type="predicted"/>
<protein>
    <submittedName>
        <fullName evidence="1">Uncharacterized protein</fullName>
    </submittedName>
</protein>
<keyword evidence="2" id="KW-1185">Reference proteome</keyword>
<accession>A0AAD7RZJ3</accession>
<evidence type="ECO:0000313" key="1">
    <source>
        <dbReference type="EMBL" id="KAJ8391881.1"/>
    </source>
</evidence>
<dbReference type="AlphaFoldDB" id="A0AAD7RZJ3"/>
<reference evidence="1" key="1">
    <citation type="journal article" date="2023" name="Science">
        <title>Genome structures resolve the early diversification of teleost fishes.</title>
        <authorList>
            <person name="Parey E."/>
            <person name="Louis A."/>
            <person name="Montfort J."/>
            <person name="Bouchez O."/>
            <person name="Roques C."/>
            <person name="Iampietro C."/>
            <person name="Lluch J."/>
            <person name="Castinel A."/>
            <person name="Donnadieu C."/>
            <person name="Desvignes T."/>
            <person name="Floi Bucao C."/>
            <person name="Jouanno E."/>
            <person name="Wen M."/>
            <person name="Mejri S."/>
            <person name="Dirks R."/>
            <person name="Jansen H."/>
            <person name="Henkel C."/>
            <person name="Chen W.J."/>
            <person name="Zahm M."/>
            <person name="Cabau C."/>
            <person name="Klopp C."/>
            <person name="Thompson A.W."/>
            <person name="Robinson-Rechavi M."/>
            <person name="Braasch I."/>
            <person name="Lecointre G."/>
            <person name="Bobe J."/>
            <person name="Postlethwait J.H."/>
            <person name="Berthelot C."/>
            <person name="Roest Crollius H."/>
            <person name="Guiguen Y."/>
        </authorList>
    </citation>
    <scope>NUCLEOTIDE SEQUENCE</scope>
    <source>
        <strain evidence="1">NC1722</strain>
    </source>
</reference>
<dbReference type="Proteomes" id="UP001221898">
    <property type="component" value="Unassembled WGS sequence"/>
</dbReference>
<evidence type="ECO:0000313" key="2">
    <source>
        <dbReference type="Proteomes" id="UP001221898"/>
    </source>
</evidence>
<gene>
    <name evidence="1" type="ORF">AAFF_G00084970</name>
</gene>